<dbReference type="Pfam" id="PF02899">
    <property type="entry name" value="Phage_int_SAM_1"/>
    <property type="match status" value="1"/>
</dbReference>
<proteinExistence type="predicted"/>
<evidence type="ECO:0008006" key="9">
    <source>
        <dbReference type="Google" id="ProtNLM"/>
    </source>
</evidence>
<dbReference type="InterPro" id="IPR044068">
    <property type="entry name" value="CB"/>
</dbReference>
<dbReference type="InterPro" id="IPR002104">
    <property type="entry name" value="Integrase_catalytic"/>
</dbReference>
<sequence length="287" mass="32777">MSDLKNLSTAEQGFLEQLQKDKRSYSTILAYRADLNQLIVFLGQKQITQTTSVNSEHIEQFKEQLLGKKYTLKSISRKLNSIKSFFRFLTLKKIIEADPAISVPHPKFEIAPPRILSRMEYRALRDVARNDVRMAAIIELLLQTGLRIGELARLELSDATDKEIKIAAFSSQPARAVPLNQSGKRAVDRYLDIRPKAQSQGLFITKTQRPMLVRNIRSAINRYFRLSGIKDATVNDLRHTFIAQQLTTGVSPVLIQRIVGHKRLSTTEKYLDLLKDKIQSSEKLEEL</sequence>
<keyword evidence="3" id="KW-0233">DNA recombination</keyword>
<dbReference type="GO" id="GO:0003677">
    <property type="term" value="F:DNA binding"/>
    <property type="evidence" value="ECO:0007669"/>
    <property type="project" value="UniProtKB-UniRule"/>
</dbReference>
<comment type="caution">
    <text evidence="7">The sequence shown here is derived from an EMBL/GenBank/DDBJ whole genome shotgun (WGS) entry which is preliminary data.</text>
</comment>
<feature type="domain" description="Core-binding (CB)" evidence="6">
    <location>
        <begin position="5"/>
        <end position="90"/>
    </location>
</feature>
<dbReference type="GO" id="GO:0015074">
    <property type="term" value="P:DNA integration"/>
    <property type="evidence" value="ECO:0007669"/>
    <property type="project" value="UniProtKB-KW"/>
</dbReference>
<evidence type="ECO:0000313" key="7">
    <source>
        <dbReference type="EMBL" id="PIS13932.1"/>
    </source>
</evidence>
<dbReference type="InterPro" id="IPR010998">
    <property type="entry name" value="Integrase_recombinase_N"/>
</dbReference>
<dbReference type="Pfam" id="PF00589">
    <property type="entry name" value="Phage_integrase"/>
    <property type="match status" value="1"/>
</dbReference>
<dbReference type="Gene3D" id="1.10.150.130">
    <property type="match status" value="1"/>
</dbReference>
<evidence type="ECO:0000256" key="3">
    <source>
        <dbReference type="ARBA" id="ARBA00023172"/>
    </source>
</evidence>
<dbReference type="PANTHER" id="PTHR30349:SF81">
    <property type="entry name" value="TYROSINE RECOMBINASE XERC"/>
    <property type="match status" value="1"/>
</dbReference>
<evidence type="ECO:0000256" key="2">
    <source>
        <dbReference type="ARBA" id="ARBA00023125"/>
    </source>
</evidence>
<dbReference type="SUPFAM" id="SSF56349">
    <property type="entry name" value="DNA breaking-rejoining enzymes"/>
    <property type="match status" value="1"/>
</dbReference>
<accession>A0A2H0WMR1</accession>
<dbReference type="Proteomes" id="UP000230033">
    <property type="component" value="Unassembled WGS sequence"/>
</dbReference>
<dbReference type="PROSITE" id="PS51900">
    <property type="entry name" value="CB"/>
    <property type="match status" value="1"/>
</dbReference>
<dbReference type="AlphaFoldDB" id="A0A2H0WMR1"/>
<dbReference type="EMBL" id="PEZJ01000020">
    <property type="protein sequence ID" value="PIS13932.1"/>
    <property type="molecule type" value="Genomic_DNA"/>
</dbReference>
<feature type="domain" description="Tyr recombinase" evidence="5">
    <location>
        <begin position="111"/>
        <end position="283"/>
    </location>
</feature>
<gene>
    <name evidence="7" type="ORF">COT65_01685</name>
</gene>
<keyword evidence="2 4" id="KW-0238">DNA-binding</keyword>
<evidence type="ECO:0000259" key="6">
    <source>
        <dbReference type="PROSITE" id="PS51900"/>
    </source>
</evidence>
<dbReference type="InterPro" id="IPR004107">
    <property type="entry name" value="Integrase_SAM-like_N"/>
</dbReference>
<protein>
    <recommendedName>
        <fullName evidence="9">Tyrosine recombinase XerC</fullName>
    </recommendedName>
</protein>
<dbReference type="GO" id="GO:0006310">
    <property type="term" value="P:DNA recombination"/>
    <property type="evidence" value="ECO:0007669"/>
    <property type="project" value="UniProtKB-KW"/>
</dbReference>
<dbReference type="CDD" id="cd00397">
    <property type="entry name" value="DNA_BRE_C"/>
    <property type="match status" value="1"/>
</dbReference>
<dbReference type="PANTHER" id="PTHR30349">
    <property type="entry name" value="PHAGE INTEGRASE-RELATED"/>
    <property type="match status" value="1"/>
</dbReference>
<evidence type="ECO:0000259" key="5">
    <source>
        <dbReference type="PROSITE" id="PS51898"/>
    </source>
</evidence>
<evidence type="ECO:0000256" key="1">
    <source>
        <dbReference type="ARBA" id="ARBA00022908"/>
    </source>
</evidence>
<keyword evidence="1" id="KW-0229">DNA integration</keyword>
<evidence type="ECO:0000313" key="8">
    <source>
        <dbReference type="Proteomes" id="UP000230033"/>
    </source>
</evidence>
<dbReference type="PROSITE" id="PS51898">
    <property type="entry name" value="TYR_RECOMBINASE"/>
    <property type="match status" value="1"/>
</dbReference>
<name>A0A2H0WMR1_9BACT</name>
<dbReference type="InterPro" id="IPR050090">
    <property type="entry name" value="Tyrosine_recombinase_XerCD"/>
</dbReference>
<reference evidence="8" key="1">
    <citation type="submission" date="2017-09" db="EMBL/GenBank/DDBJ databases">
        <title>Depth-based differentiation of microbial function through sediment-hosted aquifers and enrichment of novel symbionts in the deep terrestrial subsurface.</title>
        <authorList>
            <person name="Probst A.J."/>
            <person name="Ladd B."/>
            <person name="Jarett J.K."/>
            <person name="Geller-Mcgrath D.E."/>
            <person name="Sieber C.M.K."/>
            <person name="Emerson J.B."/>
            <person name="Anantharaman K."/>
            <person name="Thomas B.C."/>
            <person name="Malmstrom R."/>
            <person name="Stieglmeier M."/>
            <person name="Klingl A."/>
            <person name="Woyke T."/>
            <person name="Ryan C.M."/>
            <person name="Banfield J.F."/>
        </authorList>
    </citation>
    <scope>NUCLEOTIDE SEQUENCE [LARGE SCALE GENOMIC DNA]</scope>
</reference>
<dbReference type="InterPro" id="IPR013762">
    <property type="entry name" value="Integrase-like_cat_sf"/>
</dbReference>
<dbReference type="InterPro" id="IPR011010">
    <property type="entry name" value="DNA_brk_join_enz"/>
</dbReference>
<organism evidence="7 8">
    <name type="scientific">Candidatus Shapirobacteria bacterium CG09_land_8_20_14_0_10_47_13</name>
    <dbReference type="NCBI Taxonomy" id="1974481"/>
    <lineage>
        <taxon>Bacteria</taxon>
        <taxon>Candidatus Shapironibacteriota</taxon>
    </lineage>
</organism>
<dbReference type="Gene3D" id="1.10.443.10">
    <property type="entry name" value="Intergrase catalytic core"/>
    <property type="match status" value="1"/>
</dbReference>
<evidence type="ECO:0000256" key="4">
    <source>
        <dbReference type="PROSITE-ProRule" id="PRU01248"/>
    </source>
</evidence>